<keyword evidence="1" id="KW-1133">Transmembrane helix</keyword>
<dbReference type="EMBL" id="GBBI01004378">
    <property type="protein sequence ID" value="JAC14334.1"/>
    <property type="molecule type" value="mRNA"/>
</dbReference>
<organism evidence="2">
    <name type="scientific">Triatoma infestans</name>
    <name type="common">Assassin bug</name>
    <dbReference type="NCBI Taxonomy" id="30076"/>
    <lineage>
        <taxon>Eukaryota</taxon>
        <taxon>Metazoa</taxon>
        <taxon>Ecdysozoa</taxon>
        <taxon>Arthropoda</taxon>
        <taxon>Hexapoda</taxon>
        <taxon>Insecta</taxon>
        <taxon>Pterygota</taxon>
        <taxon>Neoptera</taxon>
        <taxon>Paraneoptera</taxon>
        <taxon>Hemiptera</taxon>
        <taxon>Heteroptera</taxon>
        <taxon>Panheteroptera</taxon>
        <taxon>Cimicomorpha</taxon>
        <taxon>Reduviidae</taxon>
        <taxon>Triatominae</taxon>
        <taxon>Triatoma</taxon>
    </lineage>
</organism>
<dbReference type="AlphaFoldDB" id="A0A023F0D0"/>
<feature type="non-terminal residue" evidence="2">
    <location>
        <position position="84"/>
    </location>
</feature>
<keyword evidence="1" id="KW-0472">Membrane</keyword>
<sequence>MVYRKIIYNSGLMFLATAVFGIVIKINIEVGQKNKFKQIFSDVWEIYCLKLLKLTIFKNYDLTSDNTRETINVFPKKAINLPKR</sequence>
<proteinExistence type="evidence at transcript level"/>
<protein>
    <submittedName>
        <fullName evidence="2">Putative secreted protein</fullName>
    </submittedName>
</protein>
<evidence type="ECO:0000313" key="2">
    <source>
        <dbReference type="EMBL" id="JAC14334.1"/>
    </source>
</evidence>
<name>A0A023F0D0_TRIIF</name>
<reference evidence="2" key="1">
    <citation type="journal article" date="2014" name="PLoS Negl. Trop. Dis.">
        <title>An updated insight into the Sialotranscriptome of Triatoma infestans: developmental stage and geographic variations.</title>
        <authorList>
            <person name="Schwarz A."/>
            <person name="Medrano-Mercado N."/>
            <person name="Schaub G.A."/>
            <person name="Struchiner C.J."/>
            <person name="Bargues M.D."/>
            <person name="Levy M.Z."/>
            <person name="Ribeiro J.M."/>
        </authorList>
    </citation>
    <scope>NUCLEOTIDE SEQUENCE</scope>
    <source>
        <strain evidence="2">Chile</strain>
        <tissue evidence="2">Salivary glands</tissue>
    </source>
</reference>
<evidence type="ECO:0000256" key="1">
    <source>
        <dbReference type="SAM" id="Phobius"/>
    </source>
</evidence>
<accession>A0A023F0D0</accession>
<keyword evidence="1" id="KW-0812">Transmembrane</keyword>
<feature type="transmembrane region" description="Helical" evidence="1">
    <location>
        <begin position="6"/>
        <end position="28"/>
    </location>
</feature>